<sequence>MAKELTAEEQIAALSKQVADLNTKSDQKDRTIQEQKGKLETQGKDLAQVSKERDQANSTVSEKVDTIRRLEEEAEANEQVIAGHEARLRAAEAAGDGSIVVSHQDKLYRVLVPKFQFEGQHVKAESLASDASLVAKLVEAGSGVLELVEGK</sequence>
<evidence type="ECO:0000256" key="1">
    <source>
        <dbReference type="SAM" id="MobiDB-lite"/>
    </source>
</evidence>
<feature type="compositionally biased region" description="Basic and acidic residues" evidence="1">
    <location>
        <begin position="23"/>
        <end position="43"/>
    </location>
</feature>
<evidence type="ECO:0000313" key="2">
    <source>
        <dbReference type="EMBL" id="TPG71994.1"/>
    </source>
</evidence>
<name>A0A502HD83_9BACT</name>
<dbReference type="Proteomes" id="UP000317646">
    <property type="component" value="Unassembled WGS sequence"/>
</dbReference>
<keyword evidence="3" id="KW-1185">Reference proteome</keyword>
<protein>
    <submittedName>
        <fullName evidence="2">Uncharacterized protein</fullName>
    </submittedName>
</protein>
<proteinExistence type="predicted"/>
<dbReference type="EMBL" id="RCYZ01000001">
    <property type="protein sequence ID" value="TPG71994.1"/>
    <property type="molecule type" value="Genomic_DNA"/>
</dbReference>
<feature type="region of interest" description="Disordered" evidence="1">
    <location>
        <begin position="22"/>
        <end position="63"/>
    </location>
</feature>
<dbReference type="AlphaFoldDB" id="A0A502HD83"/>
<accession>A0A502HD83</accession>
<evidence type="ECO:0000313" key="3">
    <source>
        <dbReference type="Proteomes" id="UP000317646"/>
    </source>
</evidence>
<dbReference type="RefSeq" id="WP_140464610.1">
    <property type="nucleotide sequence ID" value="NZ_RCYZ01000001.1"/>
</dbReference>
<comment type="caution">
    <text evidence="2">The sequence shown here is derived from an EMBL/GenBank/DDBJ whole genome shotgun (WGS) entry which is preliminary data.</text>
</comment>
<organism evidence="2 3">
    <name type="scientific">Hymenobacter nivis</name>
    <dbReference type="NCBI Taxonomy" id="1850093"/>
    <lineage>
        <taxon>Bacteria</taxon>
        <taxon>Pseudomonadati</taxon>
        <taxon>Bacteroidota</taxon>
        <taxon>Cytophagia</taxon>
        <taxon>Cytophagales</taxon>
        <taxon>Hymenobacteraceae</taxon>
        <taxon>Hymenobacter</taxon>
    </lineage>
</organism>
<gene>
    <name evidence="2" type="ORF">EAH73_01750</name>
</gene>
<reference evidence="2 3" key="1">
    <citation type="journal article" date="2019" name="Environ. Microbiol.">
        <title>Species interactions and distinct microbial communities in high Arctic permafrost affected cryosols are associated with the CH4 and CO2 gas fluxes.</title>
        <authorList>
            <person name="Altshuler I."/>
            <person name="Hamel J."/>
            <person name="Turney S."/>
            <person name="Magnuson E."/>
            <person name="Levesque R."/>
            <person name="Greer C."/>
            <person name="Whyte L.G."/>
        </authorList>
    </citation>
    <scope>NUCLEOTIDE SEQUENCE [LARGE SCALE GENOMIC DNA]</scope>
    <source>
        <strain evidence="2 3">S9.2P</strain>
    </source>
</reference>